<keyword evidence="6 10" id="KW-0456">Lyase</keyword>
<dbReference type="OrthoDB" id="10248475at2759"/>
<evidence type="ECO:0000256" key="3">
    <source>
        <dbReference type="ARBA" id="ARBA00014628"/>
    </source>
</evidence>
<dbReference type="GO" id="GO:0015976">
    <property type="term" value="P:carbon utilization"/>
    <property type="evidence" value="ECO:0007669"/>
    <property type="project" value="InterPro"/>
</dbReference>
<evidence type="ECO:0000256" key="5">
    <source>
        <dbReference type="ARBA" id="ARBA00022833"/>
    </source>
</evidence>
<evidence type="ECO:0000256" key="11">
    <source>
        <dbReference type="SAM" id="MobiDB-lite"/>
    </source>
</evidence>
<keyword evidence="13" id="KW-1185">Reference proteome</keyword>
<dbReference type="STRING" id="1450535.A0A317WYS0"/>
<dbReference type="Gene3D" id="3.40.1050.10">
    <property type="entry name" value="Carbonic anhydrase"/>
    <property type="match status" value="1"/>
</dbReference>
<keyword evidence="5 9" id="KW-0862">Zinc</keyword>
<comment type="catalytic activity">
    <reaction evidence="8 10">
        <text>hydrogencarbonate + H(+) = CO2 + H2O</text>
        <dbReference type="Rhea" id="RHEA:10748"/>
        <dbReference type="ChEBI" id="CHEBI:15377"/>
        <dbReference type="ChEBI" id="CHEBI:15378"/>
        <dbReference type="ChEBI" id="CHEBI:16526"/>
        <dbReference type="ChEBI" id="CHEBI:17544"/>
        <dbReference type="EC" id="4.2.1.1"/>
    </reaction>
</comment>
<evidence type="ECO:0000256" key="6">
    <source>
        <dbReference type="ARBA" id="ARBA00023239"/>
    </source>
</evidence>
<dbReference type="InterPro" id="IPR001765">
    <property type="entry name" value="Carbonic_anhydrase"/>
</dbReference>
<evidence type="ECO:0000256" key="4">
    <source>
        <dbReference type="ARBA" id="ARBA00022723"/>
    </source>
</evidence>
<dbReference type="GO" id="GO:0004089">
    <property type="term" value="F:carbonate dehydratase activity"/>
    <property type="evidence" value="ECO:0007669"/>
    <property type="project" value="UniProtKB-UniRule"/>
</dbReference>
<dbReference type="InterPro" id="IPR036874">
    <property type="entry name" value="Carbonic_anhydrase_sf"/>
</dbReference>
<dbReference type="PROSITE" id="PS00705">
    <property type="entry name" value="PROK_CO2_ANHYDRASE_2"/>
    <property type="match status" value="1"/>
</dbReference>
<keyword evidence="4 9" id="KW-0479">Metal-binding</keyword>
<dbReference type="Pfam" id="PF00484">
    <property type="entry name" value="Pro_CA"/>
    <property type="match status" value="1"/>
</dbReference>
<dbReference type="GeneID" id="37109501"/>
<reference evidence="12 13" key="1">
    <citation type="submission" date="2016-12" db="EMBL/GenBank/DDBJ databases">
        <title>The genomes of Aspergillus section Nigri reveals drivers in fungal speciation.</title>
        <authorList>
            <consortium name="DOE Joint Genome Institute"/>
            <person name="Vesth T.C."/>
            <person name="Nybo J."/>
            <person name="Theobald S."/>
            <person name="Brandl J."/>
            <person name="Frisvad J.C."/>
            <person name="Nielsen K.F."/>
            <person name="Lyhne E.K."/>
            <person name="Kogle M.E."/>
            <person name="Kuo A."/>
            <person name="Riley R."/>
            <person name="Clum A."/>
            <person name="Nolan M."/>
            <person name="Lipzen A."/>
            <person name="Salamov A."/>
            <person name="Henrissat B."/>
            <person name="Wiebenga A."/>
            <person name="De Vries R.P."/>
            <person name="Grigoriev I.V."/>
            <person name="Mortensen U.H."/>
            <person name="Andersen M.R."/>
            <person name="Baker S.E."/>
        </authorList>
    </citation>
    <scope>NUCLEOTIDE SEQUENCE [LARGE SCALE GENOMIC DNA]</scope>
    <source>
        <strain evidence="12 13">CBS 115572</strain>
    </source>
</reference>
<dbReference type="CDD" id="cd00883">
    <property type="entry name" value="beta_CA_cladeA"/>
    <property type="match status" value="1"/>
</dbReference>
<proteinExistence type="inferred from homology"/>
<dbReference type="GO" id="GO:0008270">
    <property type="term" value="F:zinc ion binding"/>
    <property type="evidence" value="ECO:0007669"/>
    <property type="project" value="UniProtKB-UniRule"/>
</dbReference>
<protein>
    <recommendedName>
        <fullName evidence="3 10">Carbonic anhydrase</fullName>
        <ecNumber evidence="2 10">4.2.1.1</ecNumber>
    </recommendedName>
    <alternativeName>
        <fullName evidence="7 10">Carbonate dehydratase</fullName>
    </alternativeName>
</protein>
<dbReference type="RefSeq" id="XP_025469241.1">
    <property type="nucleotide sequence ID" value="XM_025607358.1"/>
</dbReference>
<dbReference type="PANTHER" id="PTHR11002">
    <property type="entry name" value="CARBONIC ANHYDRASE"/>
    <property type="match status" value="1"/>
</dbReference>
<feature type="binding site" evidence="9">
    <location>
        <position position="166"/>
    </location>
    <ligand>
        <name>Zn(2+)</name>
        <dbReference type="ChEBI" id="CHEBI:29105"/>
    </ligand>
</feature>
<comment type="similarity">
    <text evidence="1 10">Belongs to the beta-class carbonic anhydrase family.</text>
</comment>
<comment type="caution">
    <text evidence="12">The sequence shown here is derived from an EMBL/GenBank/DDBJ whole genome shotgun (WGS) entry which is preliminary data.</text>
</comment>
<dbReference type="GO" id="GO:0071244">
    <property type="term" value="P:cellular response to carbon dioxide"/>
    <property type="evidence" value="ECO:0007669"/>
    <property type="project" value="TreeGrafter"/>
</dbReference>
<dbReference type="SMART" id="SM00947">
    <property type="entry name" value="Pro_CA"/>
    <property type="match status" value="1"/>
</dbReference>
<dbReference type="SUPFAM" id="SSF53056">
    <property type="entry name" value="beta-carbonic anhydrase, cab"/>
    <property type="match status" value="1"/>
</dbReference>
<evidence type="ECO:0000256" key="7">
    <source>
        <dbReference type="ARBA" id="ARBA00031969"/>
    </source>
</evidence>
<feature type="binding site" evidence="9">
    <location>
        <position position="109"/>
    </location>
    <ligand>
        <name>Zn(2+)</name>
        <dbReference type="ChEBI" id="CHEBI:29105"/>
    </ligand>
</feature>
<organism evidence="12 13">
    <name type="scientific">Aspergillus sclerotioniger CBS 115572</name>
    <dbReference type="NCBI Taxonomy" id="1450535"/>
    <lineage>
        <taxon>Eukaryota</taxon>
        <taxon>Fungi</taxon>
        <taxon>Dikarya</taxon>
        <taxon>Ascomycota</taxon>
        <taxon>Pezizomycotina</taxon>
        <taxon>Eurotiomycetes</taxon>
        <taxon>Eurotiomycetidae</taxon>
        <taxon>Eurotiales</taxon>
        <taxon>Aspergillaceae</taxon>
        <taxon>Aspergillus</taxon>
        <taxon>Aspergillus subgen. Circumdati</taxon>
    </lineage>
</organism>
<dbReference type="EMBL" id="MSFK01000009">
    <property type="protein sequence ID" value="PWY91513.1"/>
    <property type="molecule type" value="Genomic_DNA"/>
</dbReference>
<evidence type="ECO:0000256" key="2">
    <source>
        <dbReference type="ARBA" id="ARBA00012925"/>
    </source>
</evidence>
<evidence type="ECO:0000256" key="1">
    <source>
        <dbReference type="ARBA" id="ARBA00006217"/>
    </source>
</evidence>
<dbReference type="InterPro" id="IPR015892">
    <property type="entry name" value="Carbonic_anhydrase_CS"/>
</dbReference>
<gene>
    <name evidence="12" type="ORF">BO94DRAFT_395878</name>
</gene>
<evidence type="ECO:0000313" key="13">
    <source>
        <dbReference type="Proteomes" id="UP000246702"/>
    </source>
</evidence>
<evidence type="ECO:0000256" key="8">
    <source>
        <dbReference type="ARBA" id="ARBA00048348"/>
    </source>
</evidence>
<dbReference type="PANTHER" id="PTHR11002:SF76">
    <property type="entry name" value="CARBONIC ANHYDRASE"/>
    <property type="match status" value="1"/>
</dbReference>
<feature type="compositionally biased region" description="Polar residues" evidence="11">
    <location>
        <begin position="41"/>
        <end position="52"/>
    </location>
</feature>
<comment type="function">
    <text evidence="10">Reversible hydration of carbon dioxide.</text>
</comment>
<name>A0A317WYS0_9EURO</name>
<sequence length="275" mass="30026">MDSTRLFLRLRNLYPKSGMQHGLRASAPLPSIRLSPDHPGTSPSRQTARFSTTRPTACANLASHSSDRFTSALHQNKDWAAQIAKEDPSLFPTLANGQHPEILWIGCSDSRCPETTLLGLKPGDVFVHRNIANIIHAGDLSSSAVIEYAVRHLRVKHVVLSGHTSCGGVAAALGNKQLGILDPWLLPLRQIRSQNLALLNSLSPEAANLKLVELNVLEGVKLLKEKNVVLEAIHERGLQIHGLIYDVASGVLRELDTNESEEAIKARLTSFKTDT</sequence>
<evidence type="ECO:0000256" key="9">
    <source>
        <dbReference type="PIRSR" id="PIRSR601765-1"/>
    </source>
</evidence>
<feature type="binding site" evidence="9">
    <location>
        <position position="107"/>
    </location>
    <ligand>
        <name>Zn(2+)</name>
        <dbReference type="ChEBI" id="CHEBI:29105"/>
    </ligand>
</feature>
<dbReference type="AlphaFoldDB" id="A0A317WYS0"/>
<evidence type="ECO:0000256" key="10">
    <source>
        <dbReference type="RuleBase" id="RU003956"/>
    </source>
</evidence>
<dbReference type="EC" id="4.2.1.1" evidence="2 10"/>
<dbReference type="GO" id="GO:0005737">
    <property type="term" value="C:cytoplasm"/>
    <property type="evidence" value="ECO:0007669"/>
    <property type="project" value="TreeGrafter"/>
</dbReference>
<dbReference type="Proteomes" id="UP000246702">
    <property type="component" value="Unassembled WGS sequence"/>
</dbReference>
<comment type="cofactor">
    <cofactor evidence="9">
        <name>Zn(2+)</name>
        <dbReference type="ChEBI" id="CHEBI:29105"/>
    </cofactor>
    <text evidence="9">Binds 1 zinc ion per subunit.</text>
</comment>
<dbReference type="GO" id="GO:0034599">
    <property type="term" value="P:cellular response to oxidative stress"/>
    <property type="evidence" value="ECO:0007669"/>
    <property type="project" value="TreeGrafter"/>
</dbReference>
<accession>A0A317WYS0</accession>
<dbReference type="FunFam" id="3.40.1050.10:FF:000001">
    <property type="entry name" value="Carbonic anhydrase"/>
    <property type="match status" value="1"/>
</dbReference>
<evidence type="ECO:0000313" key="12">
    <source>
        <dbReference type="EMBL" id="PWY91513.1"/>
    </source>
</evidence>
<feature type="region of interest" description="Disordered" evidence="11">
    <location>
        <begin position="29"/>
        <end position="52"/>
    </location>
</feature>
<feature type="binding site" evidence="9">
    <location>
        <position position="163"/>
    </location>
    <ligand>
        <name>Zn(2+)</name>
        <dbReference type="ChEBI" id="CHEBI:29105"/>
    </ligand>
</feature>